<comment type="similarity">
    <text evidence="4 22">Belongs to the glycosyl hydrolase 17 family.</text>
</comment>
<dbReference type="GO" id="GO:0009277">
    <property type="term" value="C:fungal-type cell wall"/>
    <property type="evidence" value="ECO:0007669"/>
    <property type="project" value="TreeGrafter"/>
</dbReference>
<dbReference type="InterPro" id="IPR017853">
    <property type="entry name" value="GH"/>
</dbReference>
<evidence type="ECO:0000256" key="4">
    <source>
        <dbReference type="ARBA" id="ARBA00008773"/>
    </source>
</evidence>
<evidence type="ECO:0000256" key="16">
    <source>
        <dbReference type="ARBA" id="ARBA00023288"/>
    </source>
</evidence>
<accession>H0ERX7</accession>
<dbReference type="GO" id="GO:0000272">
    <property type="term" value="P:polysaccharide catabolic process"/>
    <property type="evidence" value="ECO:0007669"/>
    <property type="project" value="UniProtKB-KW"/>
</dbReference>
<dbReference type="EMBL" id="AGUE01000138">
    <property type="protein sequence ID" value="EHK98701.1"/>
    <property type="molecule type" value="Genomic_DNA"/>
</dbReference>
<dbReference type="EC" id="3.2.1.39" evidence="5"/>
<comment type="caution">
    <text evidence="23">The sequence shown here is derived from an EMBL/GenBank/DDBJ whole genome shotgun (WGS) entry which is preliminary data.</text>
</comment>
<dbReference type="Proteomes" id="UP000005446">
    <property type="component" value="Unassembled WGS sequence"/>
</dbReference>
<keyword evidence="8" id="KW-0134">Cell wall</keyword>
<comment type="function">
    <text evidence="19">Glucanases play a role in cell expansion during growth, in cell-cell fusion during mating, and in spore release during sporulation. This enzyme may be involved in beta-glucan degradation and also function biosynthetically as a transglycosylase.</text>
</comment>
<evidence type="ECO:0000256" key="13">
    <source>
        <dbReference type="ARBA" id="ARBA00023136"/>
    </source>
</evidence>
<evidence type="ECO:0000256" key="9">
    <source>
        <dbReference type="ARBA" id="ARBA00022525"/>
    </source>
</evidence>
<evidence type="ECO:0000256" key="15">
    <source>
        <dbReference type="ARBA" id="ARBA00023277"/>
    </source>
</evidence>
<evidence type="ECO:0000256" key="7">
    <source>
        <dbReference type="ARBA" id="ARBA00022475"/>
    </source>
</evidence>
<keyword evidence="18" id="KW-0624">Polysaccharide degradation</keyword>
<sequence length="417" mass="45564">MGPARVNVHGGLFGCGDSRGKISMALTFVDQESKKYRHALLVNPVAGDTFKAVPVHAGGMAWYGNTLWVVDSSGGDGAVGFRVFDLSNIWTMDSGGDTVMGKSGSSYYAMGYNLLVGEYQVADATAPRRLARWDLDYTTRKLKTSAGIASASWAYCVDIDRMQGAVSNAGKVYISRSNGDSNGDLWAWTPGNAAKNNAGFFPPSPEDLSWDTRTDTFYGLTEAKNKRYILTYKKSQVSVWKTERRATATAQEKIYQGFNSGNTFTDQTAKKQADFEKEFKTASALSFSPGSFNTLASTALSGKPVGHVDSWSAWANESNSAVVDAADFVGTDLYPYYEKDLTNTIDNAKTIFDTLLKNVTDSAGNKSVWITETGWPVSGPNFGSAVPSVDNARAYWERIGCQLFGRMNVWWYNLRDS</sequence>
<dbReference type="GO" id="GO:0042973">
    <property type="term" value="F:glucan endo-1,3-beta-D-glucosidase activity"/>
    <property type="evidence" value="ECO:0007669"/>
    <property type="project" value="UniProtKB-EC"/>
</dbReference>
<keyword evidence="24" id="KW-1185">Reference proteome</keyword>
<evidence type="ECO:0000313" key="23">
    <source>
        <dbReference type="EMBL" id="EHK98701.1"/>
    </source>
</evidence>
<dbReference type="Pfam" id="PF00332">
    <property type="entry name" value="Glyco_hydro_17"/>
    <property type="match status" value="1"/>
</dbReference>
<keyword evidence="15" id="KW-0119">Carbohydrate metabolism</keyword>
<keyword evidence="9" id="KW-0964">Secreted</keyword>
<dbReference type="InterPro" id="IPR050732">
    <property type="entry name" value="Beta-glucan_modifiers"/>
</dbReference>
<reference evidence="23 24" key="1">
    <citation type="journal article" date="2012" name="Eukaryot. Cell">
        <title>Genome sequence of the fungus Glarea lozoyensis: the first genome sequence of a species from the Helotiaceae family.</title>
        <authorList>
            <person name="Youssar L."/>
            <person name="Gruening B.A."/>
            <person name="Erxleben A."/>
            <person name="Guenther S."/>
            <person name="Huettel W."/>
        </authorList>
    </citation>
    <scope>NUCLEOTIDE SEQUENCE [LARGE SCALE GENOMIC DNA]</scope>
    <source>
        <strain evidence="24">ATCC 74030 / MF5533</strain>
    </source>
</reference>
<evidence type="ECO:0000256" key="10">
    <source>
        <dbReference type="ARBA" id="ARBA00022622"/>
    </source>
</evidence>
<evidence type="ECO:0000256" key="6">
    <source>
        <dbReference type="ARBA" id="ARBA00019762"/>
    </source>
</evidence>
<dbReference type="GO" id="GO:0009986">
    <property type="term" value="C:cell surface"/>
    <property type="evidence" value="ECO:0007669"/>
    <property type="project" value="TreeGrafter"/>
</dbReference>
<dbReference type="InterPro" id="IPR000490">
    <property type="entry name" value="Glyco_hydro_17"/>
</dbReference>
<evidence type="ECO:0000256" key="19">
    <source>
        <dbReference type="ARBA" id="ARBA00025152"/>
    </source>
</evidence>
<evidence type="ECO:0000256" key="12">
    <source>
        <dbReference type="ARBA" id="ARBA00022801"/>
    </source>
</evidence>
<keyword evidence="16" id="KW-0449">Lipoprotein</keyword>
<organism evidence="23 24">
    <name type="scientific">Glarea lozoyensis (strain ATCC 74030 / MF5533)</name>
    <dbReference type="NCBI Taxonomy" id="1104152"/>
    <lineage>
        <taxon>Eukaryota</taxon>
        <taxon>Fungi</taxon>
        <taxon>Dikarya</taxon>
        <taxon>Ascomycota</taxon>
        <taxon>Pezizomycotina</taxon>
        <taxon>Leotiomycetes</taxon>
        <taxon>Helotiales</taxon>
        <taxon>Helotiaceae</taxon>
        <taxon>Glarea</taxon>
    </lineage>
</organism>
<dbReference type="Gene3D" id="3.20.20.80">
    <property type="entry name" value="Glycosidases"/>
    <property type="match status" value="1"/>
</dbReference>
<evidence type="ECO:0000256" key="5">
    <source>
        <dbReference type="ARBA" id="ARBA00012780"/>
    </source>
</evidence>
<evidence type="ECO:0000256" key="3">
    <source>
        <dbReference type="ARBA" id="ARBA00004609"/>
    </source>
</evidence>
<evidence type="ECO:0000256" key="21">
    <source>
        <dbReference type="ARBA" id="ARBA00032906"/>
    </source>
</evidence>
<dbReference type="GO" id="GO:0071555">
    <property type="term" value="P:cell wall organization"/>
    <property type="evidence" value="ECO:0007669"/>
    <property type="project" value="UniProtKB-KW"/>
</dbReference>
<dbReference type="PANTHER" id="PTHR16631:SF13">
    <property type="entry name" value="GLUCAN ENDO-1,3-BETA-GLUCOSIDASE EGLC-RELATED"/>
    <property type="match status" value="1"/>
</dbReference>
<evidence type="ECO:0000313" key="24">
    <source>
        <dbReference type="Proteomes" id="UP000005446"/>
    </source>
</evidence>
<proteinExistence type="inferred from homology"/>
<keyword evidence="11" id="KW-0732">Signal</keyword>
<evidence type="ECO:0000256" key="8">
    <source>
        <dbReference type="ARBA" id="ARBA00022512"/>
    </source>
</evidence>
<dbReference type="OrthoDB" id="9983241at2759"/>
<dbReference type="InParanoid" id="H0ERX7"/>
<dbReference type="PANTHER" id="PTHR16631">
    <property type="entry name" value="GLUCAN 1,3-BETA-GLUCOSIDASE"/>
    <property type="match status" value="1"/>
</dbReference>
<keyword evidence="7" id="KW-1003">Cell membrane</keyword>
<evidence type="ECO:0000256" key="14">
    <source>
        <dbReference type="ARBA" id="ARBA00023180"/>
    </source>
</evidence>
<dbReference type="GO" id="GO:0005576">
    <property type="term" value="C:extracellular region"/>
    <property type="evidence" value="ECO:0007669"/>
    <property type="project" value="TreeGrafter"/>
</dbReference>
<keyword evidence="10" id="KW-0336">GPI-anchor</keyword>
<evidence type="ECO:0000256" key="1">
    <source>
        <dbReference type="ARBA" id="ARBA00000382"/>
    </source>
</evidence>
<evidence type="ECO:0000256" key="18">
    <source>
        <dbReference type="ARBA" id="ARBA00023326"/>
    </source>
</evidence>
<dbReference type="HOGENOM" id="CLU_658973_0_0_1"/>
<keyword evidence="13" id="KW-0472">Membrane</keyword>
<protein>
    <recommendedName>
        <fullName evidence="6">Probable glucan endo-1,3-beta-glucosidase eglC</fullName>
        <ecNumber evidence="5">3.2.1.39</ecNumber>
    </recommendedName>
    <alternativeName>
        <fullName evidence="20">Endo-1,3-beta-glucanase eglC</fullName>
    </alternativeName>
    <alternativeName>
        <fullName evidence="21">Laminarinase eglC</fullName>
    </alternativeName>
</protein>
<evidence type="ECO:0000256" key="2">
    <source>
        <dbReference type="ARBA" id="ARBA00004191"/>
    </source>
</evidence>
<name>H0ERX7_GLAL7</name>
<keyword evidence="14" id="KW-0325">Glycoprotein</keyword>
<evidence type="ECO:0000256" key="20">
    <source>
        <dbReference type="ARBA" id="ARBA00032134"/>
    </source>
</evidence>
<evidence type="ECO:0000256" key="17">
    <source>
        <dbReference type="ARBA" id="ARBA00023316"/>
    </source>
</evidence>
<comment type="catalytic activity">
    <reaction evidence="1">
        <text>Hydrolysis of (1-&gt;3)-beta-D-glucosidic linkages in (1-&gt;3)-beta-D-glucans.</text>
        <dbReference type="EC" id="3.2.1.39"/>
    </reaction>
</comment>
<dbReference type="GO" id="GO:0005886">
    <property type="term" value="C:plasma membrane"/>
    <property type="evidence" value="ECO:0007669"/>
    <property type="project" value="UniProtKB-SubCell"/>
</dbReference>
<dbReference type="AlphaFoldDB" id="H0ERX7"/>
<dbReference type="GO" id="GO:0098552">
    <property type="term" value="C:side of membrane"/>
    <property type="evidence" value="ECO:0007669"/>
    <property type="project" value="UniProtKB-KW"/>
</dbReference>
<evidence type="ECO:0000256" key="11">
    <source>
        <dbReference type="ARBA" id="ARBA00022729"/>
    </source>
</evidence>
<evidence type="ECO:0000256" key="22">
    <source>
        <dbReference type="RuleBase" id="RU004335"/>
    </source>
</evidence>
<dbReference type="SUPFAM" id="SSF51445">
    <property type="entry name" value="(Trans)glycosidases"/>
    <property type="match status" value="1"/>
</dbReference>
<comment type="subcellular location">
    <subcellularLocation>
        <location evidence="3">Cell membrane</location>
        <topology evidence="3">Lipid-anchor</topology>
        <topology evidence="3">GPI-anchor</topology>
    </subcellularLocation>
    <subcellularLocation>
        <location evidence="2">Secreted</location>
        <location evidence="2">Cell wall</location>
    </subcellularLocation>
</comment>
<gene>
    <name evidence="23" type="ORF">M7I_5449</name>
</gene>
<keyword evidence="12" id="KW-0378">Hydrolase</keyword>
<keyword evidence="17" id="KW-0961">Cell wall biogenesis/degradation</keyword>